<name>A0A3M7SKZ0_BRAPC</name>
<organism evidence="1 2">
    <name type="scientific">Brachionus plicatilis</name>
    <name type="common">Marine rotifer</name>
    <name type="synonym">Brachionus muelleri</name>
    <dbReference type="NCBI Taxonomy" id="10195"/>
    <lineage>
        <taxon>Eukaryota</taxon>
        <taxon>Metazoa</taxon>
        <taxon>Spiralia</taxon>
        <taxon>Gnathifera</taxon>
        <taxon>Rotifera</taxon>
        <taxon>Eurotatoria</taxon>
        <taxon>Monogononta</taxon>
        <taxon>Pseudotrocha</taxon>
        <taxon>Ploima</taxon>
        <taxon>Brachionidae</taxon>
        <taxon>Brachionus</taxon>
    </lineage>
</organism>
<dbReference type="AlphaFoldDB" id="A0A3M7SKZ0"/>
<dbReference type="Proteomes" id="UP000276133">
    <property type="component" value="Unassembled WGS sequence"/>
</dbReference>
<protein>
    <submittedName>
        <fullName evidence="1">Uncharacterized protein</fullName>
    </submittedName>
</protein>
<feature type="non-terminal residue" evidence="1">
    <location>
        <position position="1"/>
    </location>
</feature>
<gene>
    <name evidence="1" type="ORF">BpHYR1_027723</name>
</gene>
<evidence type="ECO:0000313" key="2">
    <source>
        <dbReference type="Proteomes" id="UP000276133"/>
    </source>
</evidence>
<accession>A0A3M7SKZ0</accession>
<evidence type="ECO:0000313" key="1">
    <source>
        <dbReference type="EMBL" id="RNA36416.1"/>
    </source>
</evidence>
<keyword evidence="2" id="KW-1185">Reference proteome</keyword>
<dbReference type="EMBL" id="REGN01001190">
    <property type="protein sequence ID" value="RNA36416.1"/>
    <property type="molecule type" value="Genomic_DNA"/>
</dbReference>
<sequence>DLITINPKSVNCDFELAAINAVIIFRNSQINYNRFNRRSEAFNLFLEIKFKRRKRGDLIQMYKCSQRYGKYKFNKWN</sequence>
<comment type="caution">
    <text evidence="1">The sequence shown here is derived from an EMBL/GenBank/DDBJ whole genome shotgun (WGS) entry which is preliminary data.</text>
</comment>
<reference evidence="1 2" key="1">
    <citation type="journal article" date="2018" name="Sci. Rep.">
        <title>Genomic signatures of local adaptation to the degree of environmental predictability in rotifers.</title>
        <authorList>
            <person name="Franch-Gras L."/>
            <person name="Hahn C."/>
            <person name="Garcia-Roger E.M."/>
            <person name="Carmona M.J."/>
            <person name="Serra M."/>
            <person name="Gomez A."/>
        </authorList>
    </citation>
    <scope>NUCLEOTIDE SEQUENCE [LARGE SCALE GENOMIC DNA]</scope>
    <source>
        <strain evidence="1">HYR1</strain>
    </source>
</reference>
<proteinExistence type="predicted"/>